<dbReference type="STRING" id="387005.A0A183H3Z1"/>
<organism evidence="4">
    <name type="scientific">Onchocerca flexuosa</name>
    <dbReference type="NCBI Taxonomy" id="387005"/>
    <lineage>
        <taxon>Eukaryota</taxon>
        <taxon>Metazoa</taxon>
        <taxon>Ecdysozoa</taxon>
        <taxon>Nematoda</taxon>
        <taxon>Chromadorea</taxon>
        <taxon>Rhabditida</taxon>
        <taxon>Spirurina</taxon>
        <taxon>Spiruromorpha</taxon>
        <taxon>Filarioidea</taxon>
        <taxon>Onchocercidae</taxon>
        <taxon>Onchocerca</taxon>
    </lineage>
</organism>
<evidence type="ECO:0000313" key="3">
    <source>
        <dbReference type="Proteomes" id="UP000267606"/>
    </source>
</evidence>
<dbReference type="AlphaFoldDB" id="A0A183H3Z1"/>
<name>A0A183H3Z1_9BILA</name>
<dbReference type="Proteomes" id="UP000267606">
    <property type="component" value="Unassembled WGS sequence"/>
</dbReference>
<reference evidence="4" key="1">
    <citation type="submission" date="2016-06" db="UniProtKB">
        <authorList>
            <consortium name="WormBaseParasite"/>
        </authorList>
    </citation>
    <scope>IDENTIFICATION</scope>
</reference>
<accession>A0A183H3Z1</accession>
<protein>
    <submittedName>
        <fullName evidence="4">Saposin B-type domain-containing protein</fullName>
    </submittedName>
</protein>
<dbReference type="WBParaSite" id="OFLC_0000220001-mRNA-1">
    <property type="protein sequence ID" value="OFLC_0000220001-mRNA-1"/>
    <property type="gene ID" value="OFLC_0000220001"/>
</dbReference>
<gene>
    <name evidence="2" type="ORF">OFLC_LOCUS2201</name>
</gene>
<reference evidence="2 3" key="2">
    <citation type="submission" date="2018-11" db="EMBL/GenBank/DDBJ databases">
        <authorList>
            <consortium name="Pathogen Informatics"/>
        </authorList>
    </citation>
    <scope>NUCLEOTIDE SEQUENCE [LARGE SCALE GENOMIC DNA]</scope>
</reference>
<keyword evidence="3" id="KW-1185">Reference proteome</keyword>
<evidence type="ECO:0000313" key="2">
    <source>
        <dbReference type="EMBL" id="VDO32210.1"/>
    </source>
</evidence>
<feature type="region of interest" description="Disordered" evidence="1">
    <location>
        <begin position="57"/>
        <end position="80"/>
    </location>
</feature>
<evidence type="ECO:0000313" key="4">
    <source>
        <dbReference type="WBParaSite" id="OFLC_0000220001-mRNA-1"/>
    </source>
</evidence>
<dbReference type="EMBL" id="UZAJ01001215">
    <property type="protein sequence ID" value="VDO32210.1"/>
    <property type="molecule type" value="Genomic_DNA"/>
</dbReference>
<sequence>MGFSKQHDPLFTGCLKCAQQALAYQQILTFIDPSATLQPSTFSAILAACPHNNFNNHNNSNDINNNINNSNNNKNNNDNT</sequence>
<evidence type="ECO:0000256" key="1">
    <source>
        <dbReference type="SAM" id="MobiDB-lite"/>
    </source>
</evidence>
<proteinExistence type="predicted"/>